<dbReference type="RefSeq" id="WP_118035613.1">
    <property type="nucleotide sequence ID" value="NZ_QRTP01000004.1"/>
</dbReference>
<name>A0A412CGP2_9FIRM</name>
<proteinExistence type="predicted"/>
<organism evidence="2 3">
    <name type="scientific">Megamonas rupellensis</name>
    <dbReference type="NCBI Taxonomy" id="491921"/>
    <lineage>
        <taxon>Bacteria</taxon>
        <taxon>Bacillati</taxon>
        <taxon>Bacillota</taxon>
        <taxon>Negativicutes</taxon>
        <taxon>Selenomonadales</taxon>
        <taxon>Selenomonadaceae</taxon>
        <taxon>Megamonas</taxon>
    </lineage>
</organism>
<evidence type="ECO:0000259" key="1">
    <source>
        <dbReference type="Pfam" id="PF04233"/>
    </source>
</evidence>
<evidence type="ECO:0000313" key="3">
    <source>
        <dbReference type="Proteomes" id="UP000286147"/>
    </source>
</evidence>
<dbReference type="InterPro" id="IPR006528">
    <property type="entry name" value="Phage_head_morphogenesis_dom"/>
</dbReference>
<protein>
    <submittedName>
        <fullName evidence="2">Phage head morphogenesis protein</fullName>
    </submittedName>
</protein>
<dbReference type="AlphaFoldDB" id="A0A412CGP2"/>
<comment type="caution">
    <text evidence="2">The sequence shown here is derived from an EMBL/GenBank/DDBJ whole genome shotgun (WGS) entry which is preliminary data.</text>
</comment>
<sequence>MKYNKWKMKRTIEKAYANAIKKLIQGLQDELKNLDSPFLITSTIKSLARQPTFIKKAEALAKGMVTQLFSDNVKSWRQAANKGSQGKMIYKELQKGLTGQIRVTFNELINQNANYISSLPLDIAKYVDRRIAKGVLEGKRATDIRDEILRYYPHISETRAQLIARTETSKAQTALTRVRAQAIGLNWYVWRTSEDSRVRKSHSHMEGVLINFNYPPSPERLINKKSYGNYNAGDIFNCRCYPEPLTDINDIKFPHKVYYGGTIRNMTKNQFLKIM</sequence>
<evidence type="ECO:0000313" key="2">
    <source>
        <dbReference type="EMBL" id="RGQ85550.1"/>
    </source>
</evidence>
<dbReference type="EMBL" id="QRTP01000004">
    <property type="protein sequence ID" value="RGQ85550.1"/>
    <property type="molecule type" value="Genomic_DNA"/>
</dbReference>
<reference evidence="2 3" key="1">
    <citation type="submission" date="2018-08" db="EMBL/GenBank/DDBJ databases">
        <title>A genome reference for cultivated species of the human gut microbiota.</title>
        <authorList>
            <person name="Zou Y."/>
            <person name="Xue W."/>
            <person name="Luo G."/>
        </authorList>
    </citation>
    <scope>NUCLEOTIDE SEQUENCE [LARGE SCALE GENOMIC DNA]</scope>
    <source>
        <strain evidence="2 3">AF27-12</strain>
    </source>
</reference>
<gene>
    <name evidence="2" type="ORF">DWY77_02785</name>
</gene>
<accession>A0A412CGP2</accession>
<dbReference type="Proteomes" id="UP000286147">
    <property type="component" value="Unassembled WGS sequence"/>
</dbReference>
<dbReference type="Pfam" id="PF04233">
    <property type="entry name" value="Phage_Mu_F"/>
    <property type="match status" value="1"/>
</dbReference>
<feature type="domain" description="Phage head morphogenesis" evidence="1">
    <location>
        <begin position="127"/>
        <end position="240"/>
    </location>
</feature>